<dbReference type="EMBL" id="KQ434824">
    <property type="protein sequence ID" value="KZC07361.1"/>
    <property type="molecule type" value="Genomic_DNA"/>
</dbReference>
<keyword evidence="2" id="KW-1185">Reference proteome</keyword>
<dbReference type="Proteomes" id="UP000076502">
    <property type="component" value="Unassembled WGS sequence"/>
</dbReference>
<dbReference type="PANTHER" id="PTHR47326:SF1">
    <property type="entry name" value="HTH PSQ-TYPE DOMAIN-CONTAINING PROTEIN"/>
    <property type="match status" value="1"/>
</dbReference>
<organism evidence="1 2">
    <name type="scientific">Dufourea novaeangliae</name>
    <name type="common">Sweat bee</name>
    <dbReference type="NCBI Taxonomy" id="178035"/>
    <lineage>
        <taxon>Eukaryota</taxon>
        <taxon>Metazoa</taxon>
        <taxon>Ecdysozoa</taxon>
        <taxon>Arthropoda</taxon>
        <taxon>Hexapoda</taxon>
        <taxon>Insecta</taxon>
        <taxon>Pterygota</taxon>
        <taxon>Neoptera</taxon>
        <taxon>Endopterygota</taxon>
        <taxon>Hymenoptera</taxon>
        <taxon>Apocrita</taxon>
        <taxon>Aculeata</taxon>
        <taxon>Apoidea</taxon>
        <taxon>Anthophila</taxon>
        <taxon>Halictidae</taxon>
        <taxon>Rophitinae</taxon>
        <taxon>Dufourea</taxon>
    </lineage>
</organism>
<name>A0A154P698_DUFNO</name>
<protein>
    <submittedName>
        <fullName evidence="1">Uncharacterized protein</fullName>
    </submittedName>
</protein>
<dbReference type="AlphaFoldDB" id="A0A154P698"/>
<dbReference type="Gene3D" id="3.30.420.10">
    <property type="entry name" value="Ribonuclease H-like superfamily/Ribonuclease H"/>
    <property type="match status" value="1"/>
</dbReference>
<dbReference type="InterPro" id="IPR036397">
    <property type="entry name" value="RNaseH_sf"/>
</dbReference>
<feature type="non-terminal residue" evidence="1">
    <location>
        <position position="1"/>
    </location>
</feature>
<evidence type="ECO:0000313" key="2">
    <source>
        <dbReference type="Proteomes" id="UP000076502"/>
    </source>
</evidence>
<evidence type="ECO:0000313" key="1">
    <source>
        <dbReference type="EMBL" id="KZC07361.1"/>
    </source>
</evidence>
<dbReference type="PANTHER" id="PTHR47326">
    <property type="entry name" value="TRANSPOSABLE ELEMENT TC3 TRANSPOSASE-LIKE PROTEIN"/>
    <property type="match status" value="1"/>
</dbReference>
<proteinExistence type="predicted"/>
<sequence length="102" mass="11926">FLRKNIDGKIEQKFGPSLNWTRWTCSLARCPSNSNPLDFFLQGTLKNKVYVNAPTIADNLYQRITRECENIILEILSNVQHSFRIRLQKCVDANGHYFEHIL</sequence>
<accession>A0A154P698</accession>
<reference evidence="1 2" key="1">
    <citation type="submission" date="2015-07" db="EMBL/GenBank/DDBJ databases">
        <title>The genome of Dufourea novaeangliae.</title>
        <authorList>
            <person name="Pan H."/>
            <person name="Kapheim K."/>
        </authorList>
    </citation>
    <scope>NUCLEOTIDE SEQUENCE [LARGE SCALE GENOMIC DNA]</scope>
    <source>
        <strain evidence="1">0120121106</strain>
        <tissue evidence="1">Whole body</tissue>
    </source>
</reference>
<gene>
    <name evidence="1" type="ORF">WN55_09007</name>
</gene>
<dbReference type="GO" id="GO:0003676">
    <property type="term" value="F:nucleic acid binding"/>
    <property type="evidence" value="ECO:0007669"/>
    <property type="project" value="InterPro"/>
</dbReference>